<dbReference type="InterPro" id="IPR013249">
    <property type="entry name" value="RNA_pol_sigma70_r4_t2"/>
</dbReference>
<dbReference type="SUPFAM" id="SSF88659">
    <property type="entry name" value="Sigma3 and sigma4 domains of RNA polymerase sigma factors"/>
    <property type="match status" value="1"/>
</dbReference>
<sequence length="182" mass="21316">MAQQQDDIIVERLKNNDVTAFDELYLKYFKLLCASAYFFIKDEGDAKDLVQNFFLDIWEKRLFEHFHKDVKGYLFLSVKNRCLNFIKSRKVKERRSDAFRVTQEIQTAGTEEEADHPQSNERLLDLLSDMKGQKKAALTMVYFNGKKYREAANEMGIGINSLKTHLKSALKMLRIGMMDKKN</sequence>
<dbReference type="InterPro" id="IPR013325">
    <property type="entry name" value="RNA_pol_sigma_r2"/>
</dbReference>
<evidence type="ECO:0008006" key="9">
    <source>
        <dbReference type="Google" id="ProtNLM"/>
    </source>
</evidence>
<dbReference type="GO" id="GO:0003677">
    <property type="term" value="F:DNA binding"/>
    <property type="evidence" value="ECO:0007669"/>
    <property type="project" value="InterPro"/>
</dbReference>
<evidence type="ECO:0000256" key="3">
    <source>
        <dbReference type="ARBA" id="ARBA00023082"/>
    </source>
</evidence>
<dbReference type="PANTHER" id="PTHR43133:SF46">
    <property type="entry name" value="RNA POLYMERASE SIGMA-70 FACTOR ECF SUBFAMILY"/>
    <property type="match status" value="1"/>
</dbReference>
<keyword evidence="3" id="KW-0731">Sigma factor</keyword>
<evidence type="ECO:0000256" key="1">
    <source>
        <dbReference type="ARBA" id="ARBA00010641"/>
    </source>
</evidence>
<dbReference type="GO" id="GO:0016987">
    <property type="term" value="F:sigma factor activity"/>
    <property type="evidence" value="ECO:0007669"/>
    <property type="project" value="UniProtKB-KW"/>
</dbReference>
<feature type="domain" description="RNA polymerase sigma-70 region 2" evidence="5">
    <location>
        <begin position="24"/>
        <end position="90"/>
    </location>
</feature>
<dbReference type="AlphaFoldDB" id="A0A1A9I0L2"/>
<dbReference type="STRING" id="1176587.A8C56_03030"/>
<name>A0A1A9I0L2_9BACT</name>
<dbReference type="InterPro" id="IPR014284">
    <property type="entry name" value="RNA_pol_sigma-70_dom"/>
</dbReference>
<dbReference type="Proteomes" id="UP000077667">
    <property type="component" value="Chromosome"/>
</dbReference>
<protein>
    <recommendedName>
        <fullName evidence="9">RNA polymerase subunit sigma-24</fullName>
    </recommendedName>
</protein>
<dbReference type="InterPro" id="IPR007627">
    <property type="entry name" value="RNA_pol_sigma70_r2"/>
</dbReference>
<evidence type="ECO:0000256" key="2">
    <source>
        <dbReference type="ARBA" id="ARBA00023015"/>
    </source>
</evidence>
<dbReference type="KEGG" id="nia:A8C56_03030"/>
<dbReference type="Pfam" id="PF08281">
    <property type="entry name" value="Sigma70_r4_2"/>
    <property type="match status" value="1"/>
</dbReference>
<keyword evidence="4" id="KW-0804">Transcription</keyword>
<dbReference type="Pfam" id="PF04542">
    <property type="entry name" value="Sigma70_r2"/>
    <property type="match status" value="1"/>
</dbReference>
<reference evidence="7 8" key="1">
    <citation type="submission" date="2016-05" db="EMBL/GenBank/DDBJ databases">
        <title>Niabella ginsenosidivorans BS26 whole genome sequencing.</title>
        <authorList>
            <person name="Im W.T."/>
            <person name="Siddiqi M.Z."/>
        </authorList>
    </citation>
    <scope>NUCLEOTIDE SEQUENCE [LARGE SCALE GENOMIC DNA]</scope>
    <source>
        <strain evidence="7 8">BS26</strain>
    </source>
</reference>
<dbReference type="GO" id="GO:0006352">
    <property type="term" value="P:DNA-templated transcription initiation"/>
    <property type="evidence" value="ECO:0007669"/>
    <property type="project" value="InterPro"/>
</dbReference>
<dbReference type="PANTHER" id="PTHR43133">
    <property type="entry name" value="RNA POLYMERASE ECF-TYPE SIGMA FACTO"/>
    <property type="match status" value="1"/>
</dbReference>
<evidence type="ECO:0000259" key="6">
    <source>
        <dbReference type="Pfam" id="PF08281"/>
    </source>
</evidence>
<dbReference type="RefSeq" id="WP_067751892.1">
    <property type="nucleotide sequence ID" value="NZ_CP015772.1"/>
</dbReference>
<dbReference type="EMBL" id="CP015772">
    <property type="protein sequence ID" value="ANH80094.1"/>
    <property type="molecule type" value="Genomic_DNA"/>
</dbReference>
<accession>A0A1A9I0L2</accession>
<comment type="similarity">
    <text evidence="1">Belongs to the sigma-70 factor family. ECF subfamily.</text>
</comment>
<feature type="domain" description="RNA polymerase sigma factor 70 region 4 type 2" evidence="6">
    <location>
        <begin position="121"/>
        <end position="173"/>
    </location>
</feature>
<evidence type="ECO:0000313" key="8">
    <source>
        <dbReference type="Proteomes" id="UP000077667"/>
    </source>
</evidence>
<keyword evidence="8" id="KW-1185">Reference proteome</keyword>
<keyword evidence="2" id="KW-0805">Transcription regulation</keyword>
<dbReference type="SUPFAM" id="SSF88946">
    <property type="entry name" value="Sigma2 domain of RNA polymerase sigma factors"/>
    <property type="match status" value="1"/>
</dbReference>
<dbReference type="Gene3D" id="1.10.1740.10">
    <property type="match status" value="1"/>
</dbReference>
<dbReference type="InterPro" id="IPR039425">
    <property type="entry name" value="RNA_pol_sigma-70-like"/>
</dbReference>
<dbReference type="InterPro" id="IPR013324">
    <property type="entry name" value="RNA_pol_sigma_r3/r4-like"/>
</dbReference>
<dbReference type="OrthoDB" id="653814at2"/>
<dbReference type="NCBIfam" id="TIGR02937">
    <property type="entry name" value="sigma70-ECF"/>
    <property type="match status" value="1"/>
</dbReference>
<proteinExistence type="inferred from homology"/>
<evidence type="ECO:0000259" key="5">
    <source>
        <dbReference type="Pfam" id="PF04542"/>
    </source>
</evidence>
<gene>
    <name evidence="7" type="ORF">A8C56_03030</name>
</gene>
<organism evidence="7 8">
    <name type="scientific">Niabella ginsenosidivorans</name>
    <dbReference type="NCBI Taxonomy" id="1176587"/>
    <lineage>
        <taxon>Bacteria</taxon>
        <taxon>Pseudomonadati</taxon>
        <taxon>Bacteroidota</taxon>
        <taxon>Chitinophagia</taxon>
        <taxon>Chitinophagales</taxon>
        <taxon>Chitinophagaceae</taxon>
        <taxon>Niabella</taxon>
    </lineage>
</organism>
<dbReference type="Gene3D" id="1.10.10.10">
    <property type="entry name" value="Winged helix-like DNA-binding domain superfamily/Winged helix DNA-binding domain"/>
    <property type="match status" value="1"/>
</dbReference>
<evidence type="ECO:0000313" key="7">
    <source>
        <dbReference type="EMBL" id="ANH80094.1"/>
    </source>
</evidence>
<evidence type="ECO:0000256" key="4">
    <source>
        <dbReference type="ARBA" id="ARBA00023163"/>
    </source>
</evidence>
<dbReference type="InterPro" id="IPR036388">
    <property type="entry name" value="WH-like_DNA-bd_sf"/>
</dbReference>